<evidence type="ECO:0000256" key="1">
    <source>
        <dbReference type="SAM" id="MobiDB-lite"/>
    </source>
</evidence>
<feature type="region of interest" description="Disordered" evidence="1">
    <location>
        <begin position="1"/>
        <end position="23"/>
    </location>
</feature>
<keyword evidence="3" id="KW-1185">Reference proteome</keyword>
<accession>A0A4S2LFF1</accession>
<feature type="non-terminal residue" evidence="2">
    <location>
        <position position="51"/>
    </location>
</feature>
<evidence type="ECO:0000313" key="2">
    <source>
        <dbReference type="EMBL" id="TGZ59077.1"/>
    </source>
</evidence>
<dbReference type="AlphaFoldDB" id="A0A4S2LFF1"/>
<dbReference type="Proteomes" id="UP000308267">
    <property type="component" value="Unassembled WGS sequence"/>
</dbReference>
<organism evidence="2 3">
    <name type="scientific">Opisthorchis felineus</name>
    <dbReference type="NCBI Taxonomy" id="147828"/>
    <lineage>
        <taxon>Eukaryota</taxon>
        <taxon>Metazoa</taxon>
        <taxon>Spiralia</taxon>
        <taxon>Lophotrochozoa</taxon>
        <taxon>Platyhelminthes</taxon>
        <taxon>Trematoda</taxon>
        <taxon>Digenea</taxon>
        <taxon>Opisthorchiida</taxon>
        <taxon>Opisthorchiata</taxon>
        <taxon>Opisthorchiidae</taxon>
        <taxon>Opisthorchis</taxon>
    </lineage>
</organism>
<proteinExistence type="predicted"/>
<protein>
    <submittedName>
        <fullName evidence="2">Uncharacterized protein</fullName>
    </submittedName>
</protein>
<comment type="caution">
    <text evidence="2">The sequence shown here is derived from an EMBL/GenBank/DDBJ whole genome shotgun (WGS) entry which is preliminary data.</text>
</comment>
<dbReference type="EMBL" id="SJOL01009001">
    <property type="protein sequence ID" value="TGZ59077.1"/>
    <property type="molecule type" value="Genomic_DNA"/>
</dbReference>
<gene>
    <name evidence="2" type="ORF">CRM22_009287</name>
</gene>
<reference evidence="2 3" key="1">
    <citation type="journal article" date="2019" name="BMC Genomics">
        <title>New insights from Opisthorchis felineus genome: update on genomics of the epidemiologically important liver flukes.</title>
        <authorList>
            <person name="Ershov N.I."/>
            <person name="Mordvinov V.A."/>
            <person name="Prokhortchouk E.B."/>
            <person name="Pakharukova M.Y."/>
            <person name="Gunbin K.V."/>
            <person name="Ustyantsev K."/>
            <person name="Genaev M.A."/>
            <person name="Blinov A.G."/>
            <person name="Mazur A."/>
            <person name="Boulygina E."/>
            <person name="Tsygankova S."/>
            <person name="Khrameeva E."/>
            <person name="Chekanov N."/>
            <person name="Fan G."/>
            <person name="Xiao A."/>
            <person name="Zhang H."/>
            <person name="Xu X."/>
            <person name="Yang H."/>
            <person name="Solovyev V."/>
            <person name="Lee S.M."/>
            <person name="Liu X."/>
            <person name="Afonnikov D.A."/>
            <person name="Skryabin K.G."/>
        </authorList>
    </citation>
    <scope>NUCLEOTIDE SEQUENCE [LARGE SCALE GENOMIC DNA]</scope>
    <source>
        <strain evidence="2">AK-0245</strain>
        <tissue evidence="2">Whole organism</tissue>
    </source>
</reference>
<feature type="compositionally biased region" description="Basic and acidic residues" evidence="1">
    <location>
        <begin position="1"/>
        <end position="14"/>
    </location>
</feature>
<sequence length="51" mass="5813">MRFKIESHNREHSMLVDTTSQTDTDDVCQPFSHYPIAGKRFGSPSVDARCN</sequence>
<evidence type="ECO:0000313" key="3">
    <source>
        <dbReference type="Proteomes" id="UP000308267"/>
    </source>
</evidence>
<name>A0A4S2LFF1_OPIFE</name>